<keyword evidence="4 7" id="KW-0812">Transmembrane</keyword>
<evidence type="ECO:0000256" key="3">
    <source>
        <dbReference type="ARBA" id="ARBA00022475"/>
    </source>
</evidence>
<evidence type="ECO:0000313" key="10">
    <source>
        <dbReference type="Proteomes" id="UP000653730"/>
    </source>
</evidence>
<evidence type="ECO:0000256" key="2">
    <source>
        <dbReference type="ARBA" id="ARBA00005811"/>
    </source>
</evidence>
<reference evidence="9 10" key="1">
    <citation type="submission" date="2020-09" db="EMBL/GenBank/DDBJ databases">
        <title>Sinomicrobium weinanense sp. nov., a halophilic bacteria isolated from saline-alkali soil.</title>
        <authorList>
            <person name="Wu P."/>
            <person name="Ren H."/>
            <person name="Mei Y."/>
            <person name="Liang Y."/>
            <person name="Chen Z."/>
        </authorList>
    </citation>
    <scope>NUCLEOTIDE SEQUENCE [LARGE SCALE GENOMIC DNA]</scope>
    <source>
        <strain evidence="9 10">FJxs</strain>
    </source>
</reference>
<sequence length="161" mass="18295">MAKFTKKKSGELPAVSTASLPDIVFMLLFFFMTVTVMKDDELMVENVLPTADQVQRLDKKDNTVVYIYAGKPHPRYQDKYGTAARIQLNDKFAGVDEVAPYILAERAEMRQELQPLMTTALKVDKETNMGLISDIKQELRKVNALKVNYTTKEGDAMRNLE</sequence>
<keyword evidence="6 8" id="KW-0472">Membrane</keyword>
<dbReference type="GO" id="GO:0015031">
    <property type="term" value="P:protein transport"/>
    <property type="evidence" value="ECO:0007669"/>
    <property type="project" value="UniProtKB-KW"/>
</dbReference>
<dbReference type="Proteomes" id="UP000653730">
    <property type="component" value="Unassembled WGS sequence"/>
</dbReference>
<name>A0A926JNH0_9FLAO</name>
<dbReference type="GO" id="GO:0005886">
    <property type="term" value="C:plasma membrane"/>
    <property type="evidence" value="ECO:0007669"/>
    <property type="project" value="UniProtKB-SubCell"/>
</dbReference>
<protein>
    <submittedName>
        <fullName evidence="9">Biopolymer transporter ExbD</fullName>
    </submittedName>
</protein>
<feature type="transmembrane region" description="Helical" evidence="8">
    <location>
        <begin position="12"/>
        <end position="32"/>
    </location>
</feature>
<accession>A0A926JNH0</accession>
<comment type="subcellular location">
    <subcellularLocation>
        <location evidence="1">Cell membrane</location>
        <topology evidence="1">Single-pass membrane protein</topology>
    </subcellularLocation>
    <subcellularLocation>
        <location evidence="7">Cell membrane</location>
        <topology evidence="7">Single-pass type II membrane protein</topology>
    </subcellularLocation>
</comment>
<dbReference type="EMBL" id="JACVDC010000001">
    <property type="protein sequence ID" value="MBC9794533.1"/>
    <property type="molecule type" value="Genomic_DNA"/>
</dbReference>
<comment type="similarity">
    <text evidence="2 7">Belongs to the ExbD/TolR family.</text>
</comment>
<evidence type="ECO:0000256" key="5">
    <source>
        <dbReference type="ARBA" id="ARBA00022989"/>
    </source>
</evidence>
<keyword evidence="3" id="KW-1003">Cell membrane</keyword>
<evidence type="ECO:0000256" key="7">
    <source>
        <dbReference type="RuleBase" id="RU003879"/>
    </source>
</evidence>
<keyword evidence="10" id="KW-1185">Reference proteome</keyword>
<evidence type="ECO:0000256" key="8">
    <source>
        <dbReference type="SAM" id="Phobius"/>
    </source>
</evidence>
<evidence type="ECO:0000256" key="1">
    <source>
        <dbReference type="ARBA" id="ARBA00004162"/>
    </source>
</evidence>
<gene>
    <name evidence="9" type="ORF">IBL28_01030</name>
</gene>
<evidence type="ECO:0000313" key="9">
    <source>
        <dbReference type="EMBL" id="MBC9794533.1"/>
    </source>
</evidence>
<dbReference type="AlphaFoldDB" id="A0A926JNH0"/>
<evidence type="ECO:0000256" key="6">
    <source>
        <dbReference type="ARBA" id="ARBA00023136"/>
    </source>
</evidence>
<dbReference type="RefSeq" id="WP_187963682.1">
    <property type="nucleotide sequence ID" value="NZ_JACVDC010000001.1"/>
</dbReference>
<keyword evidence="5 8" id="KW-1133">Transmembrane helix</keyword>
<dbReference type="InterPro" id="IPR003400">
    <property type="entry name" value="ExbD"/>
</dbReference>
<proteinExistence type="inferred from homology"/>
<dbReference type="Pfam" id="PF02472">
    <property type="entry name" value="ExbD"/>
    <property type="match status" value="1"/>
</dbReference>
<evidence type="ECO:0000256" key="4">
    <source>
        <dbReference type="ARBA" id="ARBA00022692"/>
    </source>
</evidence>
<organism evidence="9 10">
    <name type="scientific">Sinomicrobium weinanense</name>
    <dbReference type="NCBI Taxonomy" id="2842200"/>
    <lineage>
        <taxon>Bacteria</taxon>
        <taxon>Pseudomonadati</taxon>
        <taxon>Bacteroidota</taxon>
        <taxon>Flavobacteriia</taxon>
        <taxon>Flavobacteriales</taxon>
        <taxon>Flavobacteriaceae</taxon>
        <taxon>Sinomicrobium</taxon>
    </lineage>
</organism>
<keyword evidence="7" id="KW-0653">Protein transport</keyword>
<dbReference type="GO" id="GO:0022857">
    <property type="term" value="F:transmembrane transporter activity"/>
    <property type="evidence" value="ECO:0007669"/>
    <property type="project" value="InterPro"/>
</dbReference>
<keyword evidence="7" id="KW-0813">Transport</keyword>
<comment type="caution">
    <text evidence="9">The sequence shown here is derived from an EMBL/GenBank/DDBJ whole genome shotgun (WGS) entry which is preliminary data.</text>
</comment>